<dbReference type="STRING" id="32002.BVK87_13115"/>
<dbReference type="Pfam" id="PF11769">
    <property type="entry name" value="DUF3313"/>
    <property type="match status" value="1"/>
</dbReference>
<accession>A0A427WSE0</accession>
<evidence type="ECO:0000313" key="2">
    <source>
        <dbReference type="Proteomes" id="UP000509782"/>
    </source>
</evidence>
<dbReference type="AlphaFoldDB" id="A0A427WSE0"/>
<sequence length="231" mass="25709">MNTLLALAACCAAIGLAGCTNLPKAQDYSTSLGESQSQLRQDPDWNAGRVWVRPGPSIGSLYDKKLILEKMEYIQGDRPDDLDMRDDPAMRERALDYMNEALRREFAQSGYQLLAHPAPRALRLRAAITGTFKNDRDPRAMEYIPIGYVIGQTAKAAGLRDKSARLLIEAALRDANTNELLIASVGTVTGSNLPPDRKPTADDVRSAIDEWARHVREQFDRIWQDERPEAG</sequence>
<name>A0A427WSE0_ACHDE</name>
<evidence type="ECO:0000313" key="1">
    <source>
        <dbReference type="EMBL" id="QKQ46278.1"/>
    </source>
</evidence>
<proteinExistence type="predicted"/>
<protein>
    <submittedName>
        <fullName evidence="1">DUF3313 domain-containing protein</fullName>
    </submittedName>
</protein>
<dbReference type="Proteomes" id="UP000509782">
    <property type="component" value="Chromosome"/>
</dbReference>
<organism evidence="1 2">
    <name type="scientific">Achromobacter denitrificans</name>
    <name type="common">Alcaligenes denitrificans</name>
    <dbReference type="NCBI Taxonomy" id="32002"/>
    <lineage>
        <taxon>Bacteria</taxon>
        <taxon>Pseudomonadati</taxon>
        <taxon>Pseudomonadota</taxon>
        <taxon>Betaproteobacteria</taxon>
        <taxon>Burkholderiales</taxon>
        <taxon>Alcaligenaceae</taxon>
        <taxon>Achromobacter</taxon>
    </lineage>
</organism>
<dbReference type="OrthoDB" id="8655108at2"/>
<reference evidence="1 2" key="1">
    <citation type="submission" date="2020-05" db="EMBL/GenBank/DDBJ databases">
        <title>FDA dAtabase for Regulatory Grade micrObial Sequences (FDA-ARGOS): Supporting development and validation of Infectious Disease Dx tests.</title>
        <authorList>
            <person name="Sproer C."/>
            <person name="Gronow S."/>
            <person name="Severitt S."/>
            <person name="Schroder I."/>
            <person name="Tallon L."/>
            <person name="Sadzewicz L."/>
            <person name="Zhao X."/>
            <person name="Vavikolanu K."/>
            <person name="Mehta A."/>
            <person name="Aluvathingal J."/>
            <person name="Nadendla S."/>
            <person name="Myers T."/>
            <person name="Yan Y."/>
            <person name="Sichtig H."/>
        </authorList>
    </citation>
    <scope>NUCLEOTIDE SEQUENCE [LARGE SCALE GENOMIC DNA]</scope>
    <source>
        <strain evidence="1 2">FDAARGOS_787</strain>
    </source>
</reference>
<dbReference type="EMBL" id="CP054569">
    <property type="protein sequence ID" value="QKQ46278.1"/>
    <property type="molecule type" value="Genomic_DNA"/>
</dbReference>
<dbReference type="InterPro" id="IPR021747">
    <property type="entry name" value="DUF3313"/>
</dbReference>
<gene>
    <name evidence="1" type="ORF">FOC81_06085</name>
</gene>
<dbReference type="RefSeq" id="WP_125283896.1">
    <property type="nucleotide sequence ID" value="NZ_BLWG01000778.1"/>
</dbReference>